<evidence type="ECO:0000313" key="3">
    <source>
        <dbReference type="EMBL" id="KAK1363397.1"/>
    </source>
</evidence>
<reference evidence="3" key="2">
    <citation type="submission" date="2023-05" db="EMBL/GenBank/DDBJ databases">
        <authorList>
            <person name="Schelkunov M.I."/>
        </authorList>
    </citation>
    <scope>NUCLEOTIDE SEQUENCE</scope>
    <source>
        <strain evidence="3">Hsosn_3</strain>
        <tissue evidence="3">Leaf</tissue>
    </source>
</reference>
<comment type="caution">
    <text evidence="3">The sequence shown here is derived from an EMBL/GenBank/DDBJ whole genome shotgun (WGS) entry which is preliminary data.</text>
</comment>
<organism evidence="3 4">
    <name type="scientific">Heracleum sosnowskyi</name>
    <dbReference type="NCBI Taxonomy" id="360622"/>
    <lineage>
        <taxon>Eukaryota</taxon>
        <taxon>Viridiplantae</taxon>
        <taxon>Streptophyta</taxon>
        <taxon>Embryophyta</taxon>
        <taxon>Tracheophyta</taxon>
        <taxon>Spermatophyta</taxon>
        <taxon>Magnoliopsida</taxon>
        <taxon>eudicotyledons</taxon>
        <taxon>Gunneridae</taxon>
        <taxon>Pentapetalae</taxon>
        <taxon>asterids</taxon>
        <taxon>campanulids</taxon>
        <taxon>Apiales</taxon>
        <taxon>Apiaceae</taxon>
        <taxon>Apioideae</taxon>
        <taxon>apioid superclade</taxon>
        <taxon>Tordylieae</taxon>
        <taxon>Tordyliinae</taxon>
        <taxon>Heracleum</taxon>
    </lineage>
</organism>
<dbReference type="EMBL" id="JAUIZM010000009">
    <property type="protein sequence ID" value="KAK1363397.1"/>
    <property type="molecule type" value="Genomic_DNA"/>
</dbReference>
<evidence type="ECO:0000259" key="2">
    <source>
        <dbReference type="Pfam" id="PF13952"/>
    </source>
</evidence>
<proteinExistence type="predicted"/>
<gene>
    <name evidence="3" type="ORF">POM88_038958</name>
</gene>
<dbReference type="Pfam" id="PF13952">
    <property type="entry name" value="DUF4216"/>
    <property type="match status" value="1"/>
</dbReference>
<feature type="region of interest" description="Disordered" evidence="1">
    <location>
        <begin position="254"/>
        <end position="301"/>
    </location>
</feature>
<reference evidence="3" key="1">
    <citation type="submission" date="2023-02" db="EMBL/GenBank/DDBJ databases">
        <title>Genome of toxic invasive species Heracleum sosnowskyi carries increased number of genes despite the absence of recent whole-genome duplications.</title>
        <authorList>
            <person name="Schelkunov M."/>
            <person name="Shtratnikova V."/>
            <person name="Makarenko M."/>
            <person name="Klepikova A."/>
            <person name="Omelchenko D."/>
            <person name="Novikova G."/>
            <person name="Obukhova E."/>
            <person name="Bogdanov V."/>
            <person name="Penin A."/>
            <person name="Logacheva M."/>
        </authorList>
    </citation>
    <scope>NUCLEOTIDE SEQUENCE</scope>
    <source>
        <strain evidence="3">Hsosn_3</strain>
        <tissue evidence="3">Leaf</tissue>
    </source>
</reference>
<name>A0AAD8H925_9APIA</name>
<dbReference type="InterPro" id="IPR025312">
    <property type="entry name" value="DUF4216"/>
</dbReference>
<dbReference type="PANTHER" id="PTHR48258:SF4">
    <property type="entry name" value="DUF4216 DOMAIN-CONTAINING PROTEIN"/>
    <property type="match status" value="1"/>
</dbReference>
<evidence type="ECO:0000256" key="1">
    <source>
        <dbReference type="SAM" id="MobiDB-lite"/>
    </source>
</evidence>
<evidence type="ECO:0000313" key="4">
    <source>
        <dbReference type="Proteomes" id="UP001237642"/>
    </source>
</evidence>
<accession>A0AAD8H925</accession>
<feature type="domain" description="DUF4216" evidence="2">
    <location>
        <begin position="135"/>
        <end position="209"/>
    </location>
</feature>
<sequence length="301" mass="35155">MNDSSRGGECFGENISIFSHPGRSHGSVSTRYRDDWEYMVTHNYILFNCPEVAPYTTIFMNQLREKNPYITSVEVDRCLESDFAIWFKRYVQNPSFVPNEYIQDISFGPLRSGSNYNETFNDYFGIIEEILIVEYPRFPAKKIVLFKCECFDPTPNVGTRIHPRYNIVEVNKRKRLRVYEPFVLAMQAMQFYFCNYPSLKRDKIDWLVVCKVKARPLVELPQIPKSHHKEPFQDDIPTHLNDICTYDIPTRLNDESGVEVDLDDDDDGSPKEEIEYESEEDGSSQTENSDKHEDESNNSSD</sequence>
<feature type="compositionally biased region" description="Acidic residues" evidence="1">
    <location>
        <begin position="256"/>
        <end position="267"/>
    </location>
</feature>
<keyword evidence="4" id="KW-1185">Reference proteome</keyword>
<dbReference type="Proteomes" id="UP001237642">
    <property type="component" value="Unassembled WGS sequence"/>
</dbReference>
<dbReference type="PANTHER" id="PTHR48258">
    <property type="entry name" value="DUF4218 DOMAIN-CONTAINING PROTEIN-RELATED"/>
    <property type="match status" value="1"/>
</dbReference>
<dbReference type="AlphaFoldDB" id="A0AAD8H925"/>
<protein>
    <recommendedName>
        <fullName evidence="2">DUF4216 domain-containing protein</fullName>
    </recommendedName>
</protein>